<accession>A0A2X1A481</accession>
<dbReference type="AlphaFoldDB" id="A0A2X1A481"/>
<protein>
    <submittedName>
        <fullName evidence="1">Uncharacterized protein</fullName>
    </submittedName>
</protein>
<dbReference type="RefSeq" id="WP_112118774.1">
    <property type="nucleotide sequence ID" value="NZ_UAQE01000004.1"/>
</dbReference>
<organism evidence="1 2">
    <name type="scientific">Lysinibacillus capsici</name>
    <dbReference type="NCBI Taxonomy" id="2115968"/>
    <lineage>
        <taxon>Bacteria</taxon>
        <taxon>Bacillati</taxon>
        <taxon>Bacillota</taxon>
        <taxon>Bacilli</taxon>
        <taxon>Bacillales</taxon>
        <taxon>Bacillaceae</taxon>
        <taxon>Lysinibacillus</taxon>
    </lineage>
</organism>
<dbReference type="EMBL" id="UAQE01000004">
    <property type="protein sequence ID" value="SPU39079.1"/>
    <property type="molecule type" value="Genomic_DNA"/>
</dbReference>
<reference evidence="1 2" key="1">
    <citation type="submission" date="2018-06" db="EMBL/GenBank/DDBJ databases">
        <authorList>
            <consortium name="Pathogen Informatics"/>
            <person name="Doyle S."/>
        </authorList>
    </citation>
    <scope>NUCLEOTIDE SEQUENCE [LARGE SCALE GENOMIC DNA]</scope>
    <source>
        <strain evidence="1 2">NCTC7582</strain>
    </source>
</reference>
<name>A0A2X1A481_9BACI</name>
<sequence length="100" mass="11633">MILLFDPNFESIKRTVLDDRTYELSERKRLLSYLRSFSALKNNMKIESTQEVIEKHDSIGVKAEMAIKEIKGILVNGNNKSSKELLYICEANDVKIYNYN</sequence>
<proteinExistence type="predicted"/>
<evidence type="ECO:0000313" key="1">
    <source>
        <dbReference type="EMBL" id="SPU39079.1"/>
    </source>
</evidence>
<dbReference type="Proteomes" id="UP000251431">
    <property type="component" value="Unassembled WGS sequence"/>
</dbReference>
<gene>
    <name evidence="1" type="ORF">NCTC7582_05058</name>
</gene>
<evidence type="ECO:0000313" key="2">
    <source>
        <dbReference type="Proteomes" id="UP000251431"/>
    </source>
</evidence>